<keyword evidence="1" id="KW-0472">Membrane</keyword>
<accession>A0AAN9NBH2</accession>
<proteinExistence type="predicted"/>
<keyword evidence="1" id="KW-1133">Transmembrane helix</keyword>
<evidence type="ECO:0000313" key="2">
    <source>
        <dbReference type="EMBL" id="KAK7369281.1"/>
    </source>
</evidence>
<gene>
    <name evidence="2" type="ORF">VNO80_11317</name>
</gene>
<sequence>MKGRRWRLFFRRRLLTAEQVSGIFALLLSCSATNLVRCLVFVAVCFIAASQLQNPRHPLRDFWFKIVSQSIEIIIIEISPFMFETMAEVKVKLIVSFGSEISESRQALKPSIVHDCFCLSCYP</sequence>
<evidence type="ECO:0000256" key="1">
    <source>
        <dbReference type="SAM" id="Phobius"/>
    </source>
</evidence>
<feature type="transmembrane region" description="Helical" evidence="1">
    <location>
        <begin position="21"/>
        <end position="50"/>
    </location>
</feature>
<keyword evidence="1" id="KW-0812">Transmembrane</keyword>
<protein>
    <submittedName>
        <fullName evidence="2">Uncharacterized protein</fullName>
    </submittedName>
</protein>
<dbReference type="PROSITE" id="PS51257">
    <property type="entry name" value="PROKAR_LIPOPROTEIN"/>
    <property type="match status" value="1"/>
</dbReference>
<dbReference type="EMBL" id="JAYMYR010000004">
    <property type="protein sequence ID" value="KAK7369281.1"/>
    <property type="molecule type" value="Genomic_DNA"/>
</dbReference>
<organism evidence="2 3">
    <name type="scientific">Phaseolus coccineus</name>
    <name type="common">Scarlet runner bean</name>
    <name type="synonym">Phaseolus multiflorus</name>
    <dbReference type="NCBI Taxonomy" id="3886"/>
    <lineage>
        <taxon>Eukaryota</taxon>
        <taxon>Viridiplantae</taxon>
        <taxon>Streptophyta</taxon>
        <taxon>Embryophyta</taxon>
        <taxon>Tracheophyta</taxon>
        <taxon>Spermatophyta</taxon>
        <taxon>Magnoliopsida</taxon>
        <taxon>eudicotyledons</taxon>
        <taxon>Gunneridae</taxon>
        <taxon>Pentapetalae</taxon>
        <taxon>rosids</taxon>
        <taxon>fabids</taxon>
        <taxon>Fabales</taxon>
        <taxon>Fabaceae</taxon>
        <taxon>Papilionoideae</taxon>
        <taxon>50 kb inversion clade</taxon>
        <taxon>NPAAA clade</taxon>
        <taxon>indigoferoid/millettioid clade</taxon>
        <taxon>Phaseoleae</taxon>
        <taxon>Phaseolus</taxon>
    </lineage>
</organism>
<comment type="caution">
    <text evidence="2">The sequence shown here is derived from an EMBL/GenBank/DDBJ whole genome shotgun (WGS) entry which is preliminary data.</text>
</comment>
<dbReference type="Proteomes" id="UP001374584">
    <property type="component" value="Unassembled WGS sequence"/>
</dbReference>
<keyword evidence="3" id="KW-1185">Reference proteome</keyword>
<dbReference type="AlphaFoldDB" id="A0AAN9NBH2"/>
<evidence type="ECO:0000313" key="3">
    <source>
        <dbReference type="Proteomes" id="UP001374584"/>
    </source>
</evidence>
<name>A0AAN9NBH2_PHACN</name>
<reference evidence="2 3" key="1">
    <citation type="submission" date="2024-01" db="EMBL/GenBank/DDBJ databases">
        <title>The genomes of 5 underutilized Papilionoideae crops provide insights into root nodulation and disease resistanc.</title>
        <authorList>
            <person name="Jiang F."/>
        </authorList>
    </citation>
    <scope>NUCLEOTIDE SEQUENCE [LARGE SCALE GENOMIC DNA]</scope>
    <source>
        <strain evidence="2">JINMINGXINNONG_FW02</strain>
        <tissue evidence="2">Leaves</tissue>
    </source>
</reference>